<proteinExistence type="predicted"/>
<evidence type="ECO:0000313" key="2">
    <source>
        <dbReference type="Proteomes" id="UP001632038"/>
    </source>
</evidence>
<dbReference type="EMBL" id="JAVIJP010000036">
    <property type="protein sequence ID" value="KAL3628744.1"/>
    <property type="molecule type" value="Genomic_DNA"/>
</dbReference>
<name>A0ABD3CHL3_9LAMI</name>
<protein>
    <recommendedName>
        <fullName evidence="3">Retrovirus-related Pol polyprotein from transposon TNT 1-94</fullName>
    </recommendedName>
</protein>
<accession>A0ABD3CHL3</accession>
<evidence type="ECO:0000313" key="1">
    <source>
        <dbReference type="EMBL" id="KAL3628744.1"/>
    </source>
</evidence>
<dbReference type="Pfam" id="PF14223">
    <property type="entry name" value="Retrotran_gag_2"/>
    <property type="match status" value="1"/>
</dbReference>
<gene>
    <name evidence="1" type="ORF">CASFOL_027790</name>
</gene>
<comment type="caution">
    <text evidence="1">The sequence shown here is derived from an EMBL/GenBank/DDBJ whole genome shotgun (WGS) entry which is preliminary data.</text>
</comment>
<reference evidence="2" key="1">
    <citation type="journal article" date="2024" name="IScience">
        <title>Strigolactones Initiate the Formation of Haustorium-like Structures in Castilleja.</title>
        <authorList>
            <person name="Buerger M."/>
            <person name="Peterson D."/>
            <person name="Chory J."/>
        </authorList>
    </citation>
    <scope>NUCLEOTIDE SEQUENCE [LARGE SCALE GENOMIC DNA]</scope>
</reference>
<dbReference type="AlphaFoldDB" id="A0ABD3CHL3"/>
<dbReference type="Proteomes" id="UP001632038">
    <property type="component" value="Unassembled WGS sequence"/>
</dbReference>
<keyword evidence="2" id="KW-1185">Reference proteome</keyword>
<sequence length="126" mass="14299">MSSTKFEFDKFSGENDFTLWRIKMKALMVHQGIAAALDAAALASIQDPVVAAEIQSKAHSALILCLGDEVLREVSDESTALAIWEKLEQIYMKKSLANRLYLKKKLYTLQMDNGKEIRRHLDEIKL</sequence>
<evidence type="ECO:0008006" key="3">
    <source>
        <dbReference type="Google" id="ProtNLM"/>
    </source>
</evidence>
<organism evidence="1 2">
    <name type="scientific">Castilleja foliolosa</name>
    <dbReference type="NCBI Taxonomy" id="1961234"/>
    <lineage>
        <taxon>Eukaryota</taxon>
        <taxon>Viridiplantae</taxon>
        <taxon>Streptophyta</taxon>
        <taxon>Embryophyta</taxon>
        <taxon>Tracheophyta</taxon>
        <taxon>Spermatophyta</taxon>
        <taxon>Magnoliopsida</taxon>
        <taxon>eudicotyledons</taxon>
        <taxon>Gunneridae</taxon>
        <taxon>Pentapetalae</taxon>
        <taxon>asterids</taxon>
        <taxon>lamiids</taxon>
        <taxon>Lamiales</taxon>
        <taxon>Orobanchaceae</taxon>
        <taxon>Pedicularideae</taxon>
        <taxon>Castillejinae</taxon>
        <taxon>Castilleja</taxon>
    </lineage>
</organism>